<feature type="region of interest" description="Disordered" evidence="2">
    <location>
        <begin position="495"/>
        <end position="544"/>
    </location>
</feature>
<keyword evidence="4" id="KW-1185">Reference proteome</keyword>
<feature type="coiled-coil region" evidence="1">
    <location>
        <begin position="397"/>
        <end position="424"/>
    </location>
</feature>
<dbReference type="Proteomes" id="UP001140513">
    <property type="component" value="Unassembled WGS sequence"/>
</dbReference>
<proteinExistence type="predicted"/>
<gene>
    <name evidence="3" type="ORF">N0V89_011572</name>
</gene>
<name>A0A9W8XA04_9PLEO</name>
<sequence length="576" mass="65465">MPLSTAVTDFFAGLLGLHPINEYQVSAGIQTLLESNATQERRISELELELLYFKKRNEALHAQKQATQKDIAECLALGDHLVKPECVMVSNPVVDFKTRKTARERERFHAMTIGEKKEGVELTAEACRTKYKAFEEHVASLTSDMDSKIRDLGAAATQVERLTHENAILKTNRKEIHEWKIAYAEKVRRKYEEKSVKSHLAELSMAQENCNMLREERDSAVQVNLGLTGENERLNQELADERLHHQIALNVMHRGQDELHTCKENYLLLHDDWALLKEANIRSDKAYASLSVTHTEVLCEFEDFRRLYSEFLEKTQEDEKAYARLARARSASLIVQFKGEVDRIKTLVDKTEDDVRAANINVTVLKKKCDTLRSKSQRRKEIIAAIKEDCRQLGSENGDLRVELEEVVKERNALKLKEDQLRMQKRIITQLLALSQAGRAATVQRLEAALLQRADALKGQLGALKMVNKLKSGMVTDDGKEIGVFDENEDIVSDVQEDDDVVSEDRDEDGNVVSDDEKGSCDSTEADEEMGELDLDEEEGDNEYNYCGEDEREVYSSYENLSEGDLSGDEDWSAQS</sequence>
<evidence type="ECO:0000313" key="3">
    <source>
        <dbReference type="EMBL" id="KAJ4345442.1"/>
    </source>
</evidence>
<reference evidence="3" key="1">
    <citation type="submission" date="2022-10" db="EMBL/GenBank/DDBJ databases">
        <title>Tapping the CABI collections for fungal endophytes: first genome assemblies for Collariella, Neodidymelliopsis, Ascochyta clinopodiicola, Didymella pomorum, Didymosphaeria variabile, Neocosmospora piperis and Neocucurbitaria cava.</title>
        <authorList>
            <person name="Hill R."/>
        </authorList>
    </citation>
    <scope>NUCLEOTIDE SEQUENCE</scope>
    <source>
        <strain evidence="3">IMI 356815</strain>
    </source>
</reference>
<dbReference type="GeneID" id="80915102"/>
<evidence type="ECO:0000256" key="1">
    <source>
        <dbReference type="SAM" id="Coils"/>
    </source>
</evidence>
<protein>
    <submittedName>
        <fullName evidence="3">Uncharacterized protein</fullName>
    </submittedName>
</protein>
<dbReference type="RefSeq" id="XP_056065606.1">
    <property type="nucleotide sequence ID" value="XM_056220303.1"/>
</dbReference>
<feature type="compositionally biased region" description="Acidic residues" evidence="2">
    <location>
        <begin position="524"/>
        <end position="544"/>
    </location>
</feature>
<dbReference type="AlphaFoldDB" id="A0A9W8XA04"/>
<keyword evidence="1" id="KW-0175">Coiled coil</keyword>
<organism evidence="3 4">
    <name type="scientific">Didymosphaeria variabile</name>
    <dbReference type="NCBI Taxonomy" id="1932322"/>
    <lineage>
        <taxon>Eukaryota</taxon>
        <taxon>Fungi</taxon>
        <taxon>Dikarya</taxon>
        <taxon>Ascomycota</taxon>
        <taxon>Pezizomycotina</taxon>
        <taxon>Dothideomycetes</taxon>
        <taxon>Pleosporomycetidae</taxon>
        <taxon>Pleosporales</taxon>
        <taxon>Massarineae</taxon>
        <taxon>Didymosphaeriaceae</taxon>
        <taxon>Didymosphaeria</taxon>
    </lineage>
</organism>
<comment type="caution">
    <text evidence="3">The sequence shown here is derived from an EMBL/GenBank/DDBJ whole genome shotgun (WGS) entry which is preliminary data.</text>
</comment>
<accession>A0A9W8XA04</accession>
<feature type="compositionally biased region" description="Acidic residues" evidence="2">
    <location>
        <begin position="495"/>
        <end position="510"/>
    </location>
</feature>
<dbReference type="EMBL" id="JAPEUX010000009">
    <property type="protein sequence ID" value="KAJ4345442.1"/>
    <property type="molecule type" value="Genomic_DNA"/>
</dbReference>
<evidence type="ECO:0000256" key="2">
    <source>
        <dbReference type="SAM" id="MobiDB-lite"/>
    </source>
</evidence>
<evidence type="ECO:0000313" key="4">
    <source>
        <dbReference type="Proteomes" id="UP001140513"/>
    </source>
</evidence>